<feature type="region of interest" description="Disordered" evidence="1">
    <location>
        <begin position="79"/>
        <end position="102"/>
    </location>
</feature>
<name>A0A8D8EU93_CULPI</name>
<organism evidence="2">
    <name type="scientific">Culex pipiens</name>
    <name type="common">House mosquito</name>
    <dbReference type="NCBI Taxonomy" id="7175"/>
    <lineage>
        <taxon>Eukaryota</taxon>
        <taxon>Metazoa</taxon>
        <taxon>Ecdysozoa</taxon>
        <taxon>Arthropoda</taxon>
        <taxon>Hexapoda</taxon>
        <taxon>Insecta</taxon>
        <taxon>Pterygota</taxon>
        <taxon>Neoptera</taxon>
        <taxon>Endopterygota</taxon>
        <taxon>Diptera</taxon>
        <taxon>Nematocera</taxon>
        <taxon>Culicoidea</taxon>
        <taxon>Culicidae</taxon>
        <taxon>Culicinae</taxon>
        <taxon>Culicini</taxon>
        <taxon>Culex</taxon>
        <taxon>Culex</taxon>
    </lineage>
</organism>
<evidence type="ECO:0000256" key="1">
    <source>
        <dbReference type="SAM" id="MobiDB-lite"/>
    </source>
</evidence>
<protein>
    <submittedName>
        <fullName evidence="2">(northern house mosquito) hypothetical protein</fullName>
    </submittedName>
</protein>
<evidence type="ECO:0000313" key="2">
    <source>
        <dbReference type="EMBL" id="CAG6447461.1"/>
    </source>
</evidence>
<reference evidence="2" key="1">
    <citation type="submission" date="2021-05" db="EMBL/GenBank/DDBJ databases">
        <authorList>
            <person name="Alioto T."/>
            <person name="Alioto T."/>
            <person name="Gomez Garrido J."/>
        </authorList>
    </citation>
    <scope>NUCLEOTIDE SEQUENCE</scope>
</reference>
<feature type="region of interest" description="Disordered" evidence="1">
    <location>
        <begin position="1"/>
        <end position="49"/>
    </location>
</feature>
<dbReference type="AlphaFoldDB" id="A0A8D8EU93"/>
<proteinExistence type="predicted"/>
<feature type="compositionally biased region" description="Low complexity" evidence="1">
    <location>
        <begin position="13"/>
        <end position="37"/>
    </location>
</feature>
<sequence length="102" mass="10827">MCSPSLTKSPRKPTAASTTSGASSSTCSSPSNRSSPTNQFGKITSETHSKKYTRTTFATSSSAECSPPCTTWIIASTPRKRSFRSTTILCKPSSKRTPPSSE</sequence>
<dbReference type="EMBL" id="HBUE01009160">
    <property type="protein sequence ID" value="CAG6447461.1"/>
    <property type="molecule type" value="Transcribed_RNA"/>
</dbReference>
<accession>A0A8D8EU93</accession>